<dbReference type="PRINTS" id="PR00237">
    <property type="entry name" value="GPCRRHODOPSN"/>
</dbReference>
<dbReference type="PANTHER" id="PTHR45698">
    <property type="entry name" value="TRACE AMINE-ASSOCIATED RECEPTOR 19N-RELATED"/>
    <property type="match status" value="1"/>
</dbReference>
<evidence type="ECO:0000256" key="5">
    <source>
        <dbReference type="SAM" id="Phobius"/>
    </source>
</evidence>
<evidence type="ECO:0000256" key="1">
    <source>
        <dbReference type="ARBA" id="ARBA00004370"/>
    </source>
</evidence>
<feature type="transmembrane region" description="Helical" evidence="5">
    <location>
        <begin position="95"/>
        <end position="117"/>
    </location>
</feature>
<feature type="transmembrane region" description="Helical" evidence="5">
    <location>
        <begin position="53"/>
        <end position="75"/>
    </location>
</feature>
<accession>A0ABM4DPE2</accession>
<feature type="transmembrane region" description="Helical" evidence="5">
    <location>
        <begin position="251"/>
        <end position="270"/>
    </location>
</feature>
<dbReference type="CDD" id="cd00637">
    <property type="entry name" value="7tm_classA_rhodopsin-like"/>
    <property type="match status" value="1"/>
</dbReference>
<evidence type="ECO:0000256" key="4">
    <source>
        <dbReference type="ARBA" id="ARBA00023136"/>
    </source>
</evidence>
<dbReference type="Pfam" id="PF00001">
    <property type="entry name" value="7tm_1"/>
    <property type="match status" value="1"/>
</dbReference>
<evidence type="ECO:0000313" key="7">
    <source>
        <dbReference type="Proteomes" id="UP001652625"/>
    </source>
</evidence>
<name>A0ABM4DPE2_HYDVU</name>
<keyword evidence="4 5" id="KW-0472">Membrane</keyword>
<protein>
    <submittedName>
        <fullName evidence="8">Mu-type opioid receptor isoform X2</fullName>
    </submittedName>
</protein>
<feature type="transmembrane region" description="Helical" evidence="5">
    <location>
        <begin position="282"/>
        <end position="302"/>
    </location>
</feature>
<proteinExistence type="predicted"/>
<dbReference type="Gene3D" id="1.20.1070.10">
    <property type="entry name" value="Rhodopsin 7-helix transmembrane proteins"/>
    <property type="match status" value="1"/>
</dbReference>
<dbReference type="GeneID" id="101238498"/>
<feature type="domain" description="G-protein coupled receptors family 1 profile" evidence="6">
    <location>
        <begin position="32"/>
        <end position="302"/>
    </location>
</feature>
<keyword evidence="2 5" id="KW-0812">Transmembrane</keyword>
<dbReference type="PROSITE" id="PS50262">
    <property type="entry name" value="G_PROTEIN_RECEP_F1_2"/>
    <property type="match status" value="1"/>
</dbReference>
<dbReference type="InterPro" id="IPR000276">
    <property type="entry name" value="GPCR_Rhodpsn"/>
</dbReference>
<dbReference type="PANTHER" id="PTHR45698:SF1">
    <property type="entry name" value="TRACE AMINE-ASSOCIATED RECEPTOR 13C-LIKE"/>
    <property type="match status" value="1"/>
</dbReference>
<sequence length="334" mass="38458">MMTENTTNRYPFPIRSWEVFWYGSIAVLGAVGNGVVMMVMILNKNIKMTSFNFTIFSLAFTDFLASFIGLPNYILSTSIFNHPNGLKGDWLCKLFTGYFWPFFFLDVSVFILVYIAIERRKAILDPLGCQQNRINNYSFFIILLIVIFAFILGIPTVYGMVYNIEKNIVGNCCTYKYSYLQSICIYFAVFILDTLIPAVAMVVCYRQISSSLGKSNVLLKASIQSNNQRKNLNKTTLVFGSKFKTVQTMKIVILAFFACIVPNHLLYLLSLVSVRGLEWNSVVSQIGVLIRFSNTCVNPFIYSIKSKQFKKNFWFVYDTRIKRRSNYEILNRTL</sequence>
<feature type="transmembrane region" description="Helical" evidence="5">
    <location>
        <begin position="20"/>
        <end position="41"/>
    </location>
</feature>
<dbReference type="InterPro" id="IPR017452">
    <property type="entry name" value="GPCR_Rhodpsn_7TM"/>
</dbReference>
<evidence type="ECO:0000259" key="6">
    <source>
        <dbReference type="PROSITE" id="PS50262"/>
    </source>
</evidence>
<evidence type="ECO:0000256" key="3">
    <source>
        <dbReference type="ARBA" id="ARBA00022989"/>
    </source>
</evidence>
<organism evidence="7 8">
    <name type="scientific">Hydra vulgaris</name>
    <name type="common">Hydra</name>
    <name type="synonym">Hydra attenuata</name>
    <dbReference type="NCBI Taxonomy" id="6087"/>
    <lineage>
        <taxon>Eukaryota</taxon>
        <taxon>Metazoa</taxon>
        <taxon>Cnidaria</taxon>
        <taxon>Hydrozoa</taxon>
        <taxon>Hydroidolina</taxon>
        <taxon>Anthoathecata</taxon>
        <taxon>Aplanulata</taxon>
        <taxon>Hydridae</taxon>
        <taxon>Hydra</taxon>
    </lineage>
</organism>
<dbReference type="SUPFAM" id="SSF81321">
    <property type="entry name" value="Family A G protein-coupled receptor-like"/>
    <property type="match status" value="1"/>
</dbReference>
<reference evidence="8" key="1">
    <citation type="submission" date="2025-08" db="UniProtKB">
        <authorList>
            <consortium name="RefSeq"/>
        </authorList>
    </citation>
    <scope>IDENTIFICATION</scope>
</reference>
<evidence type="ECO:0000256" key="2">
    <source>
        <dbReference type="ARBA" id="ARBA00022692"/>
    </source>
</evidence>
<feature type="transmembrane region" description="Helical" evidence="5">
    <location>
        <begin position="137"/>
        <end position="158"/>
    </location>
</feature>
<keyword evidence="3 5" id="KW-1133">Transmembrane helix</keyword>
<evidence type="ECO:0000313" key="8">
    <source>
        <dbReference type="RefSeq" id="XP_065676452.1"/>
    </source>
</evidence>
<dbReference type="Proteomes" id="UP001652625">
    <property type="component" value="Chromosome 15"/>
</dbReference>
<dbReference type="RefSeq" id="XP_065676452.1">
    <property type="nucleotide sequence ID" value="XM_065820380.1"/>
</dbReference>
<feature type="transmembrane region" description="Helical" evidence="5">
    <location>
        <begin position="178"/>
        <end position="205"/>
    </location>
</feature>
<keyword evidence="8" id="KW-0675">Receptor</keyword>
<gene>
    <name evidence="8" type="primary">LOC101238498</name>
</gene>
<comment type="subcellular location">
    <subcellularLocation>
        <location evidence="1">Membrane</location>
    </subcellularLocation>
</comment>
<keyword evidence="7" id="KW-1185">Reference proteome</keyword>